<dbReference type="InterPro" id="IPR013783">
    <property type="entry name" value="Ig-like_fold"/>
</dbReference>
<dbReference type="Pfam" id="PF07679">
    <property type="entry name" value="I-set"/>
    <property type="match status" value="1"/>
</dbReference>
<dbReference type="Gene3D" id="2.60.40.10">
    <property type="entry name" value="Immunoglobulins"/>
    <property type="match status" value="2"/>
</dbReference>
<dbReference type="SMART" id="SM00408">
    <property type="entry name" value="IGc2"/>
    <property type="match status" value="2"/>
</dbReference>
<dbReference type="InterPro" id="IPR003599">
    <property type="entry name" value="Ig_sub"/>
</dbReference>
<evidence type="ECO:0000256" key="2">
    <source>
        <dbReference type="ARBA" id="ARBA00022475"/>
    </source>
</evidence>
<evidence type="ECO:0000256" key="6">
    <source>
        <dbReference type="ARBA" id="ARBA00023157"/>
    </source>
</evidence>
<dbReference type="FunFam" id="2.60.40.10:FF:000005">
    <property type="entry name" value="Neuronal cell adhesion molecule"/>
    <property type="match status" value="1"/>
</dbReference>
<evidence type="ECO:0000256" key="5">
    <source>
        <dbReference type="ARBA" id="ARBA00023136"/>
    </source>
</evidence>
<dbReference type="InterPro" id="IPR051170">
    <property type="entry name" value="Neural/epithelial_adhesion"/>
</dbReference>
<dbReference type="PANTHER" id="PTHR12231:SF257">
    <property type="entry name" value="NEURAL CELL ADHESION MOLECULE L1-LIKE PROTEIN"/>
    <property type="match status" value="1"/>
</dbReference>
<keyword evidence="4" id="KW-0677">Repeat</keyword>
<feature type="domain" description="Ig-like" evidence="9">
    <location>
        <begin position="15"/>
        <end position="105"/>
    </location>
</feature>
<dbReference type="FunFam" id="2.60.40.10:FF:000038">
    <property type="entry name" value="Neuronal cell adhesion molecule"/>
    <property type="match status" value="1"/>
</dbReference>
<dbReference type="SMART" id="SM00409">
    <property type="entry name" value="IG"/>
    <property type="match status" value="2"/>
</dbReference>
<sequence>MALQFSSSVCCKGSPLWIKEKIEPIVIQQGAPLVLPCRPPRGLPPPIVFWMDNSFQRLPLDERVSQGLNGDLYFSNVQPEDSRDFYICYARFILTQTIHQKQPISLKVLSMDELNETIADNLNDTEFYGDSPTGERRPSLLVPTGAASNKTVLRGQVLLLECIAEGVPTPEIHWHKESAELPANRVFYENFNKTLKIIDVSEADAGKYKCIGKNILGSTHHIITVIVK</sequence>
<comment type="subcellular location">
    <subcellularLocation>
        <location evidence="1">Cell membrane</location>
    </subcellularLocation>
</comment>
<evidence type="ECO:0000256" key="7">
    <source>
        <dbReference type="ARBA" id="ARBA00023180"/>
    </source>
</evidence>
<gene>
    <name evidence="10" type="ORF">GDO86_003823</name>
</gene>
<dbReference type="EMBL" id="JAACNH010000002">
    <property type="protein sequence ID" value="KAG8451769.1"/>
    <property type="molecule type" value="Genomic_DNA"/>
</dbReference>
<evidence type="ECO:0000256" key="8">
    <source>
        <dbReference type="ARBA" id="ARBA00023319"/>
    </source>
</evidence>
<keyword evidence="2" id="KW-1003">Cell membrane</keyword>
<dbReference type="GO" id="GO:0005886">
    <property type="term" value="C:plasma membrane"/>
    <property type="evidence" value="ECO:0007669"/>
    <property type="project" value="UniProtKB-SubCell"/>
</dbReference>
<dbReference type="InterPro" id="IPR036179">
    <property type="entry name" value="Ig-like_dom_sf"/>
</dbReference>
<name>A0A8T2K386_9PIPI</name>
<keyword evidence="5" id="KW-0472">Membrane</keyword>
<dbReference type="PANTHER" id="PTHR12231">
    <property type="entry name" value="CTX-RELATED TYPE I TRANSMEMBRANE PROTEIN"/>
    <property type="match status" value="1"/>
</dbReference>
<evidence type="ECO:0000259" key="9">
    <source>
        <dbReference type="PROSITE" id="PS50835"/>
    </source>
</evidence>
<dbReference type="Proteomes" id="UP000812440">
    <property type="component" value="Chromosome 2"/>
</dbReference>
<dbReference type="InterPro" id="IPR007110">
    <property type="entry name" value="Ig-like_dom"/>
</dbReference>
<proteinExistence type="predicted"/>
<feature type="domain" description="Ig-like" evidence="9">
    <location>
        <begin position="138"/>
        <end position="210"/>
    </location>
</feature>
<dbReference type="OrthoDB" id="6244967at2759"/>
<dbReference type="AlphaFoldDB" id="A0A8T2K386"/>
<evidence type="ECO:0000256" key="4">
    <source>
        <dbReference type="ARBA" id="ARBA00022737"/>
    </source>
</evidence>
<evidence type="ECO:0000256" key="1">
    <source>
        <dbReference type="ARBA" id="ARBA00004236"/>
    </source>
</evidence>
<evidence type="ECO:0000256" key="3">
    <source>
        <dbReference type="ARBA" id="ARBA00022729"/>
    </source>
</evidence>
<keyword evidence="3" id="KW-0732">Signal</keyword>
<comment type="caution">
    <text evidence="10">The sequence shown here is derived from an EMBL/GenBank/DDBJ whole genome shotgun (WGS) entry which is preliminary data.</text>
</comment>
<evidence type="ECO:0000313" key="10">
    <source>
        <dbReference type="EMBL" id="KAG8451769.1"/>
    </source>
</evidence>
<organism evidence="10 11">
    <name type="scientific">Hymenochirus boettgeri</name>
    <name type="common">Congo dwarf clawed frog</name>
    <dbReference type="NCBI Taxonomy" id="247094"/>
    <lineage>
        <taxon>Eukaryota</taxon>
        <taxon>Metazoa</taxon>
        <taxon>Chordata</taxon>
        <taxon>Craniata</taxon>
        <taxon>Vertebrata</taxon>
        <taxon>Euteleostomi</taxon>
        <taxon>Amphibia</taxon>
        <taxon>Batrachia</taxon>
        <taxon>Anura</taxon>
        <taxon>Pipoidea</taxon>
        <taxon>Pipidae</taxon>
        <taxon>Pipinae</taxon>
        <taxon>Hymenochirus</taxon>
    </lineage>
</organism>
<keyword evidence="6" id="KW-1015">Disulfide bond</keyword>
<keyword evidence="8" id="KW-0393">Immunoglobulin domain</keyword>
<dbReference type="InterPro" id="IPR013098">
    <property type="entry name" value="Ig_I-set"/>
</dbReference>
<dbReference type="GO" id="GO:0043005">
    <property type="term" value="C:neuron projection"/>
    <property type="evidence" value="ECO:0007669"/>
    <property type="project" value="TreeGrafter"/>
</dbReference>
<feature type="non-terminal residue" evidence="10">
    <location>
        <position position="228"/>
    </location>
</feature>
<dbReference type="PROSITE" id="PS50835">
    <property type="entry name" value="IG_LIKE"/>
    <property type="match status" value="2"/>
</dbReference>
<dbReference type="InterPro" id="IPR003598">
    <property type="entry name" value="Ig_sub2"/>
</dbReference>
<evidence type="ECO:0000313" key="11">
    <source>
        <dbReference type="Proteomes" id="UP000812440"/>
    </source>
</evidence>
<keyword evidence="7" id="KW-0325">Glycoprotein</keyword>
<accession>A0A8T2K386</accession>
<keyword evidence="11" id="KW-1185">Reference proteome</keyword>
<dbReference type="SUPFAM" id="SSF48726">
    <property type="entry name" value="Immunoglobulin"/>
    <property type="match status" value="2"/>
</dbReference>
<reference evidence="10" key="1">
    <citation type="thesis" date="2020" institute="ProQuest LLC" country="789 East Eisenhower Parkway, Ann Arbor, MI, USA">
        <title>Comparative Genomics and Chromosome Evolution.</title>
        <authorList>
            <person name="Mudd A.B."/>
        </authorList>
    </citation>
    <scope>NUCLEOTIDE SEQUENCE</scope>
    <source>
        <strain evidence="10">Female2</strain>
        <tissue evidence="10">Blood</tissue>
    </source>
</reference>
<protein>
    <recommendedName>
        <fullName evidence="9">Ig-like domain-containing protein</fullName>
    </recommendedName>
</protein>